<dbReference type="Proteomes" id="UP000192223">
    <property type="component" value="Unplaced"/>
</dbReference>
<dbReference type="PROSITE" id="PS00018">
    <property type="entry name" value="EF_HAND_1"/>
    <property type="match status" value="2"/>
</dbReference>
<dbReference type="InterPro" id="IPR018247">
    <property type="entry name" value="EF_Hand_1_Ca_BS"/>
</dbReference>
<dbReference type="RefSeq" id="XP_025829805.1">
    <property type="nucleotide sequence ID" value="XM_025974020.1"/>
</dbReference>
<dbReference type="OrthoDB" id="26525at2759"/>
<dbReference type="SMART" id="SM00054">
    <property type="entry name" value="EFh"/>
    <property type="match status" value="4"/>
</dbReference>
<feature type="domain" description="EF-hand" evidence="3">
    <location>
        <begin position="15"/>
        <end position="50"/>
    </location>
</feature>
<evidence type="ECO:0000313" key="5">
    <source>
        <dbReference type="RefSeq" id="XP_025829805.1"/>
    </source>
</evidence>
<evidence type="ECO:0000259" key="3">
    <source>
        <dbReference type="PROSITE" id="PS50222"/>
    </source>
</evidence>
<dbReference type="PANTHER" id="PTHR23048:SF0">
    <property type="entry name" value="CALMODULIN LIKE 3"/>
    <property type="match status" value="1"/>
</dbReference>
<dbReference type="CDD" id="cd00051">
    <property type="entry name" value="EFh"/>
    <property type="match status" value="2"/>
</dbReference>
<dbReference type="InterPro" id="IPR011992">
    <property type="entry name" value="EF-hand-dom_pair"/>
</dbReference>
<sequence>MSKSESYKLDELDKEQIQMLRSTFNVFDVDRKGYIETDMIGIILDLLGTQLDGDELECVINEIDEDGNGEVSFEEFANLAARLLVEDDEDTEAIQHELKGAFRLYDKEGNGFITTDVLREILKELDEKLSDDELDNMIEEIDADGSGTVDWEEFKAVMIG</sequence>
<evidence type="ECO:0000313" key="4">
    <source>
        <dbReference type="Proteomes" id="UP000192223"/>
    </source>
</evidence>
<organism evidence="4 5">
    <name type="scientific">Agrilus planipennis</name>
    <name type="common">Emerald ash borer</name>
    <name type="synonym">Agrilus marcopoli</name>
    <dbReference type="NCBI Taxonomy" id="224129"/>
    <lineage>
        <taxon>Eukaryota</taxon>
        <taxon>Metazoa</taxon>
        <taxon>Ecdysozoa</taxon>
        <taxon>Arthropoda</taxon>
        <taxon>Hexapoda</taxon>
        <taxon>Insecta</taxon>
        <taxon>Pterygota</taxon>
        <taxon>Neoptera</taxon>
        <taxon>Endopterygota</taxon>
        <taxon>Coleoptera</taxon>
        <taxon>Polyphaga</taxon>
        <taxon>Elateriformia</taxon>
        <taxon>Buprestoidea</taxon>
        <taxon>Buprestidae</taxon>
        <taxon>Agrilinae</taxon>
        <taxon>Agrilus</taxon>
    </lineage>
</organism>
<feature type="domain" description="EF-hand" evidence="3">
    <location>
        <begin position="129"/>
        <end position="160"/>
    </location>
</feature>
<name>A0A7F5QXA3_AGRPL</name>
<dbReference type="InterPro" id="IPR002048">
    <property type="entry name" value="EF_hand_dom"/>
</dbReference>
<dbReference type="PANTHER" id="PTHR23048">
    <property type="entry name" value="MYOSIN LIGHT CHAIN 1, 3"/>
    <property type="match status" value="1"/>
</dbReference>
<keyword evidence="2" id="KW-0106">Calcium</keyword>
<dbReference type="AlphaFoldDB" id="A0A7F5QXA3"/>
<dbReference type="FunFam" id="1.10.238.10:FF:000001">
    <property type="entry name" value="Calmodulin 1"/>
    <property type="match status" value="1"/>
</dbReference>
<evidence type="ECO:0000256" key="2">
    <source>
        <dbReference type="ARBA" id="ARBA00022837"/>
    </source>
</evidence>
<dbReference type="InParanoid" id="A0A7F5QXA3"/>
<reference evidence="5" key="1">
    <citation type="submission" date="2025-08" db="UniProtKB">
        <authorList>
            <consortium name="RefSeq"/>
        </authorList>
    </citation>
    <scope>IDENTIFICATION</scope>
    <source>
        <tissue evidence="5">Entire body</tissue>
    </source>
</reference>
<dbReference type="GO" id="GO:0016460">
    <property type="term" value="C:myosin II complex"/>
    <property type="evidence" value="ECO:0007669"/>
    <property type="project" value="TreeGrafter"/>
</dbReference>
<gene>
    <name evidence="5" type="primary">LOC112904306</name>
</gene>
<keyword evidence="1" id="KW-0677">Repeat</keyword>
<proteinExistence type="predicted"/>
<evidence type="ECO:0000256" key="1">
    <source>
        <dbReference type="ARBA" id="ARBA00022737"/>
    </source>
</evidence>
<dbReference type="Gene3D" id="1.10.238.10">
    <property type="entry name" value="EF-hand"/>
    <property type="match status" value="2"/>
</dbReference>
<dbReference type="GO" id="GO:0005509">
    <property type="term" value="F:calcium ion binding"/>
    <property type="evidence" value="ECO:0007669"/>
    <property type="project" value="InterPro"/>
</dbReference>
<keyword evidence="4" id="KW-1185">Reference proteome</keyword>
<dbReference type="GeneID" id="112904306"/>
<protein>
    <submittedName>
        <fullName evidence="5">Troponin C-like</fullName>
    </submittedName>
</protein>
<dbReference type="Pfam" id="PF13499">
    <property type="entry name" value="EF-hand_7"/>
    <property type="match status" value="2"/>
</dbReference>
<dbReference type="KEGG" id="apln:112904306"/>
<dbReference type="PROSITE" id="PS50222">
    <property type="entry name" value="EF_HAND_2"/>
    <property type="match status" value="4"/>
</dbReference>
<feature type="domain" description="EF-hand" evidence="3">
    <location>
        <begin position="51"/>
        <end position="86"/>
    </location>
</feature>
<dbReference type="SUPFAM" id="SSF47473">
    <property type="entry name" value="EF-hand"/>
    <property type="match status" value="1"/>
</dbReference>
<accession>A0A7F5QXA3</accession>
<dbReference type="InterPro" id="IPR050230">
    <property type="entry name" value="CALM/Myosin/TropC-like"/>
</dbReference>
<feature type="domain" description="EF-hand" evidence="3">
    <location>
        <begin position="93"/>
        <end position="128"/>
    </location>
</feature>